<proteinExistence type="predicted"/>
<dbReference type="InterPro" id="IPR011250">
    <property type="entry name" value="OMP/PagP_B-barrel"/>
</dbReference>
<feature type="signal peptide" evidence="1">
    <location>
        <begin position="1"/>
        <end position="22"/>
    </location>
</feature>
<keyword evidence="1" id="KW-0732">Signal</keyword>
<keyword evidence="3" id="KW-1185">Reference proteome</keyword>
<accession>A0A840UTE4</accession>
<protein>
    <recommendedName>
        <fullName evidence="4">Outer membrane protein beta-barrel domain-containing protein</fullName>
    </recommendedName>
</protein>
<feature type="chain" id="PRO_5033048967" description="Outer membrane protein beta-barrel domain-containing protein" evidence="1">
    <location>
        <begin position="23"/>
        <end position="167"/>
    </location>
</feature>
<dbReference type="Proteomes" id="UP000539642">
    <property type="component" value="Unassembled WGS sequence"/>
</dbReference>
<reference evidence="2 3" key="1">
    <citation type="submission" date="2020-08" db="EMBL/GenBank/DDBJ databases">
        <title>Genomic Encyclopedia of Type Strains, Phase IV (KMG-IV): sequencing the most valuable type-strain genomes for metagenomic binning, comparative biology and taxonomic classification.</title>
        <authorList>
            <person name="Goeker M."/>
        </authorList>
    </citation>
    <scope>NUCLEOTIDE SEQUENCE [LARGE SCALE GENOMIC DNA]</scope>
    <source>
        <strain evidence="2 3">DSM 28570</strain>
    </source>
</reference>
<evidence type="ECO:0008006" key="4">
    <source>
        <dbReference type="Google" id="ProtNLM"/>
    </source>
</evidence>
<name>A0A840UTE4_9BACT</name>
<evidence type="ECO:0000256" key="1">
    <source>
        <dbReference type="SAM" id="SignalP"/>
    </source>
</evidence>
<dbReference type="SUPFAM" id="SSF56925">
    <property type="entry name" value="OMPA-like"/>
    <property type="match status" value="1"/>
</dbReference>
<evidence type="ECO:0000313" key="3">
    <source>
        <dbReference type="Proteomes" id="UP000539642"/>
    </source>
</evidence>
<comment type="caution">
    <text evidence="2">The sequence shown here is derived from an EMBL/GenBank/DDBJ whole genome shotgun (WGS) entry which is preliminary data.</text>
</comment>
<dbReference type="EMBL" id="JACHEO010000026">
    <property type="protein sequence ID" value="MBB5349457.1"/>
    <property type="molecule type" value="Genomic_DNA"/>
</dbReference>
<dbReference type="AlphaFoldDB" id="A0A840UTE4"/>
<gene>
    <name evidence="2" type="ORF">HNQ81_003211</name>
</gene>
<organism evidence="2 3">
    <name type="scientific">Desulfoprunum benzoelyticum</name>
    <dbReference type="NCBI Taxonomy" id="1506996"/>
    <lineage>
        <taxon>Bacteria</taxon>
        <taxon>Pseudomonadati</taxon>
        <taxon>Thermodesulfobacteriota</taxon>
        <taxon>Desulfobulbia</taxon>
        <taxon>Desulfobulbales</taxon>
        <taxon>Desulfobulbaceae</taxon>
        <taxon>Desulfoprunum</taxon>
    </lineage>
</organism>
<sequence>MNRLLMALLALGLVLFTADLQAGEHRIGGGANYWVAVDDLDEEGIDDDDGFSYFVSYQHWWDFLGVEVDMELLPDRFGENAYAPEAYILIGSTIYAGAGIGLIRTDGEFADDPFYAFRVGLNLELLPRVFVDISANYRFNDSVQLEDDDTDIDTDTIFLGAALRFAL</sequence>
<evidence type="ECO:0000313" key="2">
    <source>
        <dbReference type="EMBL" id="MBB5349457.1"/>
    </source>
</evidence>
<dbReference type="RefSeq" id="WP_240191807.1">
    <property type="nucleotide sequence ID" value="NZ_JACHEO010000026.1"/>
</dbReference>